<evidence type="ECO:0000256" key="1">
    <source>
        <dbReference type="PROSITE-ProRule" id="PRU00339"/>
    </source>
</evidence>
<gene>
    <name evidence="2" type="ORF">FEM48_Zijuj05G0058100</name>
</gene>
<proteinExistence type="predicted"/>
<dbReference type="Proteomes" id="UP000813462">
    <property type="component" value="Unassembled WGS sequence"/>
</dbReference>
<evidence type="ECO:0000313" key="2">
    <source>
        <dbReference type="EMBL" id="KAH7528300.1"/>
    </source>
</evidence>
<organism evidence="2 3">
    <name type="scientific">Ziziphus jujuba var. spinosa</name>
    <dbReference type="NCBI Taxonomy" id="714518"/>
    <lineage>
        <taxon>Eukaryota</taxon>
        <taxon>Viridiplantae</taxon>
        <taxon>Streptophyta</taxon>
        <taxon>Embryophyta</taxon>
        <taxon>Tracheophyta</taxon>
        <taxon>Spermatophyta</taxon>
        <taxon>Magnoliopsida</taxon>
        <taxon>eudicotyledons</taxon>
        <taxon>Gunneridae</taxon>
        <taxon>Pentapetalae</taxon>
        <taxon>rosids</taxon>
        <taxon>fabids</taxon>
        <taxon>Rosales</taxon>
        <taxon>Rhamnaceae</taxon>
        <taxon>Paliureae</taxon>
        <taxon>Ziziphus</taxon>
    </lineage>
</organism>
<dbReference type="AlphaFoldDB" id="A0A978VD61"/>
<dbReference type="InterPro" id="IPR019734">
    <property type="entry name" value="TPR_rpt"/>
</dbReference>
<dbReference type="Gene3D" id="1.25.40.10">
    <property type="entry name" value="Tetratricopeptide repeat domain"/>
    <property type="match status" value="1"/>
</dbReference>
<dbReference type="PROSITE" id="PS50005">
    <property type="entry name" value="TPR"/>
    <property type="match status" value="1"/>
</dbReference>
<accession>A0A978VD61</accession>
<name>A0A978VD61_ZIZJJ</name>
<keyword evidence="1" id="KW-0802">TPR repeat</keyword>
<protein>
    <submittedName>
        <fullName evidence="2">Uncharacterized protein</fullName>
    </submittedName>
</protein>
<dbReference type="EMBL" id="JAEACU010000005">
    <property type="protein sequence ID" value="KAH7528300.1"/>
    <property type="molecule type" value="Genomic_DNA"/>
</dbReference>
<reference evidence="2" key="1">
    <citation type="journal article" date="2021" name="Front. Plant Sci.">
        <title>Chromosome-Scale Genome Assembly for Chinese Sour Jujube and Insights Into Its Genome Evolution and Domestication Signature.</title>
        <authorList>
            <person name="Shen L.-Y."/>
            <person name="Luo H."/>
            <person name="Wang X.-L."/>
            <person name="Wang X.-M."/>
            <person name="Qiu X.-J."/>
            <person name="Liu H."/>
            <person name="Zhou S.-S."/>
            <person name="Jia K.-H."/>
            <person name="Nie S."/>
            <person name="Bao Y.-T."/>
            <person name="Zhang R.-G."/>
            <person name="Yun Q.-Z."/>
            <person name="Chai Y.-H."/>
            <person name="Lu J.-Y."/>
            <person name="Li Y."/>
            <person name="Zhao S.-W."/>
            <person name="Mao J.-F."/>
            <person name="Jia S.-G."/>
            <person name="Mao Y.-M."/>
        </authorList>
    </citation>
    <scope>NUCLEOTIDE SEQUENCE</scope>
    <source>
        <strain evidence="2">AT0</strain>
        <tissue evidence="2">Leaf</tissue>
    </source>
</reference>
<dbReference type="Pfam" id="PF13181">
    <property type="entry name" value="TPR_8"/>
    <property type="match status" value="2"/>
</dbReference>
<dbReference type="SMART" id="SM00028">
    <property type="entry name" value="TPR"/>
    <property type="match status" value="2"/>
</dbReference>
<dbReference type="InterPro" id="IPR011990">
    <property type="entry name" value="TPR-like_helical_dom_sf"/>
</dbReference>
<evidence type="ECO:0000313" key="3">
    <source>
        <dbReference type="Proteomes" id="UP000813462"/>
    </source>
</evidence>
<feature type="repeat" description="TPR" evidence="1">
    <location>
        <begin position="7"/>
        <end position="40"/>
    </location>
</feature>
<dbReference type="SUPFAM" id="SSF48452">
    <property type="entry name" value="TPR-like"/>
    <property type="match status" value="1"/>
</dbReference>
<comment type="caution">
    <text evidence="2">The sequence shown here is derived from an EMBL/GenBank/DDBJ whole genome shotgun (WGS) entry which is preliminary data.</text>
</comment>
<sequence>MLDIRNAAVWSTLGMTLLKTGHLERAVMVLSSLLAVAPDNYDCLGHLGTTHLQSCRGKSAGDAASVDQVSAINVAEECLLSSLKSDSKAASTWANLANACSISGDHRSSSKCLEKVLMVLHVI</sequence>